<dbReference type="GO" id="GO:0016791">
    <property type="term" value="F:phosphatase activity"/>
    <property type="evidence" value="ECO:0007669"/>
    <property type="project" value="TreeGrafter"/>
</dbReference>
<proteinExistence type="predicted"/>
<evidence type="ECO:0000313" key="2">
    <source>
        <dbReference type="Proteomes" id="UP000663608"/>
    </source>
</evidence>
<dbReference type="Gene3D" id="3.40.50.1240">
    <property type="entry name" value="Phosphoglycerate mutase-like"/>
    <property type="match status" value="1"/>
</dbReference>
<accession>A0AA45QQX7</accession>
<name>A0AA45QQX7_9LACT</name>
<evidence type="ECO:0000313" key="1">
    <source>
        <dbReference type="EMBL" id="QSE76409.1"/>
    </source>
</evidence>
<dbReference type="AlphaFoldDB" id="A0AA45QQX7"/>
<dbReference type="SUPFAM" id="SSF53254">
    <property type="entry name" value="Phosphoglycerate mutase-like"/>
    <property type="match status" value="1"/>
</dbReference>
<protein>
    <submittedName>
        <fullName evidence="1">Histidine phosphatase family protein</fullName>
    </submittedName>
</protein>
<dbReference type="PANTHER" id="PTHR48100:SF1">
    <property type="entry name" value="HISTIDINE PHOSPHATASE FAMILY PROTEIN-RELATED"/>
    <property type="match status" value="1"/>
</dbReference>
<dbReference type="Pfam" id="PF00300">
    <property type="entry name" value="His_Phos_1"/>
    <property type="match status" value="1"/>
</dbReference>
<organism evidence="1 2">
    <name type="scientific">Lactococcus taiwanensis</name>
    <dbReference type="NCBI Taxonomy" id="1151742"/>
    <lineage>
        <taxon>Bacteria</taxon>
        <taxon>Bacillati</taxon>
        <taxon>Bacillota</taxon>
        <taxon>Bacilli</taxon>
        <taxon>Lactobacillales</taxon>
        <taxon>Streptococcaceae</taxon>
        <taxon>Lactococcus</taxon>
    </lineage>
</organism>
<dbReference type="RefSeq" id="WP_205871814.1">
    <property type="nucleotide sequence ID" value="NZ_CP070872.1"/>
</dbReference>
<dbReference type="EMBL" id="CP070872">
    <property type="protein sequence ID" value="QSE76409.1"/>
    <property type="molecule type" value="Genomic_DNA"/>
</dbReference>
<dbReference type="GO" id="GO:0005737">
    <property type="term" value="C:cytoplasm"/>
    <property type="evidence" value="ECO:0007669"/>
    <property type="project" value="TreeGrafter"/>
</dbReference>
<dbReference type="PANTHER" id="PTHR48100">
    <property type="entry name" value="BROAD-SPECIFICITY PHOSPHATASE YOR283W-RELATED"/>
    <property type="match status" value="1"/>
</dbReference>
<sequence length="188" mass="21758">MTEIYFIRHSLRDSAAYDDMDVPLTDEGEKRALVLAEAFEPVALDQIYSSPFLRSVRTVQPLAEAKALEIQLLSALRERNVGPWIDDFWSFAQMQWQDFDYKLEQGESLREVQERNIQAVQQILKNASGQKVAVGTHGTSLSTILNYYQPDFQFNDFKVLAGKMPYVIKMNFDGHRYLSHEEIPIDYE</sequence>
<dbReference type="InterPro" id="IPR029033">
    <property type="entry name" value="His_PPase_superfam"/>
</dbReference>
<dbReference type="InterPro" id="IPR013078">
    <property type="entry name" value="His_Pase_superF_clade-1"/>
</dbReference>
<dbReference type="InterPro" id="IPR050275">
    <property type="entry name" value="PGM_Phosphatase"/>
</dbReference>
<dbReference type="CDD" id="cd07067">
    <property type="entry name" value="HP_PGM_like"/>
    <property type="match status" value="1"/>
</dbReference>
<dbReference type="SMART" id="SM00855">
    <property type="entry name" value="PGAM"/>
    <property type="match status" value="1"/>
</dbReference>
<reference evidence="1 2" key="1">
    <citation type="submission" date="2021-02" db="EMBL/GenBank/DDBJ databases">
        <title>Complete genome sequence of Lactococcus lactis strain K_LL004.</title>
        <authorList>
            <person name="Kim H.B."/>
        </authorList>
    </citation>
    <scope>NUCLEOTIDE SEQUENCE [LARGE SCALE GENOMIC DNA]</scope>
    <source>
        <strain evidence="1 2">K_LL004</strain>
    </source>
</reference>
<gene>
    <name evidence="1" type="ORF">JW886_08080</name>
</gene>
<dbReference type="KEGG" id="lti:JW886_08080"/>
<dbReference type="Proteomes" id="UP000663608">
    <property type="component" value="Chromosome"/>
</dbReference>
<keyword evidence="2" id="KW-1185">Reference proteome</keyword>